<sequence>MKPLEGLYGFIRQHLTMVNAVVLFASTLVGLIDFLSPSLGALPTVIYALTTLLVLLMLVAAWFPLAWRRVLSALGCRADLAASAFWRRPVWRLLLGGMVAVSLVGLVSVVHSDRGGLMASRVPAARGLQESLLGVHRALGDMGQGLSSANAKLDVLVAASLDPQKDLQARGYALDANGLMKAIKQGDRRAVALFVQTGYRVDKQGPLSVLINGHQPWDHELVSLLSPAMFEHPQACQARSLLRWALKPPAQERAAAVERLCGPLP</sequence>
<comment type="caution">
    <text evidence="2">The sequence shown here is derived from an EMBL/GenBank/DDBJ whole genome shotgun (WGS) entry which is preliminary data.</text>
</comment>
<organism evidence="2 3">
    <name type="scientific">Curvibacter microcysteis</name>
    <dbReference type="NCBI Taxonomy" id="3026419"/>
    <lineage>
        <taxon>Bacteria</taxon>
        <taxon>Pseudomonadati</taxon>
        <taxon>Pseudomonadota</taxon>
        <taxon>Betaproteobacteria</taxon>
        <taxon>Burkholderiales</taxon>
        <taxon>Comamonadaceae</taxon>
        <taxon>Curvibacter</taxon>
    </lineage>
</organism>
<dbReference type="RefSeq" id="WP_273928998.1">
    <property type="nucleotide sequence ID" value="NZ_JAQSIO010000010.1"/>
</dbReference>
<feature type="transmembrane region" description="Helical" evidence="1">
    <location>
        <begin position="20"/>
        <end position="39"/>
    </location>
</feature>
<keyword evidence="1" id="KW-0812">Transmembrane</keyword>
<proteinExistence type="predicted"/>
<name>A0ABT5MK09_9BURK</name>
<accession>A0ABT5MK09</accession>
<evidence type="ECO:0000256" key="1">
    <source>
        <dbReference type="SAM" id="Phobius"/>
    </source>
</evidence>
<reference evidence="2 3" key="1">
    <citation type="submission" date="2023-02" db="EMBL/GenBank/DDBJ databases">
        <title>Bacterial whole genome sequence for Curvibacter sp. HBC28.</title>
        <authorList>
            <person name="Le V."/>
            <person name="Ko S.-R."/>
            <person name="Ahn C.-Y."/>
            <person name="Oh H.-M."/>
        </authorList>
    </citation>
    <scope>NUCLEOTIDE SEQUENCE [LARGE SCALE GENOMIC DNA]</scope>
    <source>
        <strain evidence="2 3">HBC28</strain>
    </source>
</reference>
<protein>
    <submittedName>
        <fullName evidence="2">Uncharacterized protein</fullName>
    </submittedName>
</protein>
<gene>
    <name evidence="2" type="ORF">PSQ39_19555</name>
</gene>
<evidence type="ECO:0000313" key="2">
    <source>
        <dbReference type="EMBL" id="MDD0816838.1"/>
    </source>
</evidence>
<dbReference type="Proteomes" id="UP001528672">
    <property type="component" value="Unassembled WGS sequence"/>
</dbReference>
<keyword evidence="1" id="KW-1133">Transmembrane helix</keyword>
<feature type="transmembrane region" description="Helical" evidence="1">
    <location>
        <begin position="45"/>
        <end position="67"/>
    </location>
</feature>
<keyword evidence="3" id="KW-1185">Reference proteome</keyword>
<evidence type="ECO:0000313" key="3">
    <source>
        <dbReference type="Proteomes" id="UP001528672"/>
    </source>
</evidence>
<feature type="transmembrane region" description="Helical" evidence="1">
    <location>
        <begin position="90"/>
        <end position="110"/>
    </location>
</feature>
<dbReference type="EMBL" id="JAQSIO010000010">
    <property type="protein sequence ID" value="MDD0816838.1"/>
    <property type="molecule type" value="Genomic_DNA"/>
</dbReference>
<keyword evidence="1" id="KW-0472">Membrane</keyword>